<organism evidence="1 2">
    <name type="scientific">Croceicoccus marinus</name>
    <dbReference type="NCBI Taxonomy" id="450378"/>
    <lineage>
        <taxon>Bacteria</taxon>
        <taxon>Pseudomonadati</taxon>
        <taxon>Pseudomonadota</taxon>
        <taxon>Alphaproteobacteria</taxon>
        <taxon>Sphingomonadales</taxon>
        <taxon>Erythrobacteraceae</taxon>
        <taxon>Croceicoccus</taxon>
    </lineage>
</organism>
<dbReference type="AlphaFoldDB" id="A0A7G6VV58"/>
<evidence type="ECO:0000313" key="2">
    <source>
        <dbReference type="Proteomes" id="UP000515297"/>
    </source>
</evidence>
<dbReference type="Proteomes" id="UP000515297">
    <property type="component" value="Chromosome"/>
</dbReference>
<dbReference type="RefSeq" id="WP_185884699.1">
    <property type="nucleotide sequence ID" value="NZ_CP060052.1"/>
</dbReference>
<protein>
    <submittedName>
        <fullName evidence="1">Uncharacterized protein</fullName>
    </submittedName>
</protein>
<sequence>MSNRLTLAYEFSDDPKDDFGWLVIAAEGNGFAGTAGYWVQWQDVVEWAAMLDAFPLPSSGIKREWGYTEEGTYYQVIYIGLSQSTPGGCLSVSLDLRDYYDRSLHAEFSFETSYSRLAEFKAEVQRLMAGTSERAMLLGD</sequence>
<proteinExistence type="predicted"/>
<gene>
    <name evidence="1" type="ORF">H4O24_02710</name>
</gene>
<accession>A0A7G6VV58</accession>
<evidence type="ECO:0000313" key="1">
    <source>
        <dbReference type="EMBL" id="QNE05623.1"/>
    </source>
</evidence>
<name>A0A7G6VV58_9SPHN</name>
<dbReference type="EMBL" id="CP060052">
    <property type="protein sequence ID" value="QNE05623.1"/>
    <property type="molecule type" value="Genomic_DNA"/>
</dbReference>
<reference evidence="1 2" key="1">
    <citation type="submission" date="2020-08" db="EMBL/GenBank/DDBJ databases">
        <authorList>
            <person name="Liu G."/>
            <person name="Sun C."/>
        </authorList>
    </citation>
    <scope>NUCLEOTIDE SEQUENCE [LARGE SCALE GENOMIC DNA]</scope>
    <source>
        <strain evidence="1 2">OT19</strain>
    </source>
</reference>